<organism evidence="3 4">
    <name type="scientific">Trujillonella endophytica</name>
    <dbReference type="NCBI Taxonomy" id="673521"/>
    <lineage>
        <taxon>Bacteria</taxon>
        <taxon>Bacillati</taxon>
        <taxon>Actinomycetota</taxon>
        <taxon>Actinomycetes</taxon>
        <taxon>Geodermatophilales</taxon>
        <taxon>Geodermatophilaceae</taxon>
        <taxon>Trujillonella</taxon>
    </lineage>
</organism>
<feature type="transmembrane region" description="Helical" evidence="2">
    <location>
        <begin position="125"/>
        <end position="153"/>
    </location>
</feature>
<keyword evidence="2" id="KW-0812">Transmembrane</keyword>
<feature type="region of interest" description="Disordered" evidence="1">
    <location>
        <begin position="151"/>
        <end position="170"/>
    </location>
</feature>
<dbReference type="STRING" id="673521.SAMN05660991_01818"/>
<evidence type="ECO:0000256" key="1">
    <source>
        <dbReference type="SAM" id="MobiDB-lite"/>
    </source>
</evidence>
<proteinExistence type="predicted"/>
<feature type="transmembrane region" description="Helical" evidence="2">
    <location>
        <begin position="27"/>
        <end position="49"/>
    </location>
</feature>
<keyword evidence="2" id="KW-1133">Transmembrane helix</keyword>
<evidence type="ECO:0000313" key="3">
    <source>
        <dbReference type="EMBL" id="SEO79562.1"/>
    </source>
</evidence>
<dbReference type="Proteomes" id="UP000198960">
    <property type="component" value="Unassembled WGS sequence"/>
</dbReference>
<sequence>MASTTLDVPSRDVPACAVARRRPPATVLAAAGIAVVEAVAIVAAALTGLDGLLVATHRPPGALVAFLLLALAAWAVFGAGGGLVLADGSGPRLLTGVAVVELGVLAVAFVLGLTTSSLDGLVPGLPVPAVVLSAVAVPVGKLLLATAPSATAWSDAGPRPRERRPELTEDQRSLRAVTVTVLGFALLAVALLDPGAPTPDVAAPASTGQH</sequence>
<gene>
    <name evidence="3" type="ORF">SAMN05660991_01818</name>
</gene>
<reference evidence="4" key="1">
    <citation type="submission" date="2016-10" db="EMBL/GenBank/DDBJ databases">
        <authorList>
            <person name="Varghese N."/>
            <person name="Submissions S."/>
        </authorList>
    </citation>
    <scope>NUCLEOTIDE SEQUENCE [LARGE SCALE GENOMIC DNA]</scope>
    <source>
        <strain evidence="4">DSM 45413</strain>
    </source>
</reference>
<evidence type="ECO:0000313" key="4">
    <source>
        <dbReference type="Proteomes" id="UP000198960"/>
    </source>
</evidence>
<dbReference type="RefSeq" id="WP_091942279.1">
    <property type="nucleotide sequence ID" value="NZ_FOEE01000004.1"/>
</dbReference>
<protein>
    <submittedName>
        <fullName evidence="3">Uncharacterized protein</fullName>
    </submittedName>
</protein>
<name>A0A1H8SLK3_9ACTN</name>
<feature type="transmembrane region" description="Helical" evidence="2">
    <location>
        <begin position="174"/>
        <end position="192"/>
    </location>
</feature>
<dbReference type="EMBL" id="FOEE01000004">
    <property type="protein sequence ID" value="SEO79562.1"/>
    <property type="molecule type" value="Genomic_DNA"/>
</dbReference>
<evidence type="ECO:0000256" key="2">
    <source>
        <dbReference type="SAM" id="Phobius"/>
    </source>
</evidence>
<feature type="compositionally biased region" description="Basic and acidic residues" evidence="1">
    <location>
        <begin position="158"/>
        <end position="170"/>
    </location>
</feature>
<keyword evidence="2" id="KW-0472">Membrane</keyword>
<feature type="transmembrane region" description="Helical" evidence="2">
    <location>
        <begin position="93"/>
        <end position="113"/>
    </location>
</feature>
<dbReference type="AlphaFoldDB" id="A0A1H8SLK3"/>
<accession>A0A1H8SLK3</accession>
<keyword evidence="4" id="KW-1185">Reference proteome</keyword>
<feature type="transmembrane region" description="Helical" evidence="2">
    <location>
        <begin position="61"/>
        <end position="86"/>
    </location>
</feature>